<dbReference type="Gene3D" id="3.30.40.30">
    <property type="entry name" value="YqaI domain"/>
    <property type="match status" value="1"/>
</dbReference>
<evidence type="ECO:0000313" key="1">
    <source>
        <dbReference type="EMBL" id="RUL56491.1"/>
    </source>
</evidence>
<sequence length="78" mass="9368">MQVENPMVLGRIEHYSRPRLVVIDTCDKNDFENPTYDIFESFIASNDDYYVFGEHVVHMDNLPRYFEDYLKAECRVKK</sequence>
<organism evidence="1 2">
    <name type="scientific">Lysinibacillus antri</name>
    <dbReference type="NCBI Taxonomy" id="2498145"/>
    <lineage>
        <taxon>Bacteria</taxon>
        <taxon>Bacillati</taxon>
        <taxon>Bacillota</taxon>
        <taxon>Bacilli</taxon>
        <taxon>Bacillales</taxon>
        <taxon>Bacillaceae</taxon>
        <taxon>Lysinibacillus</taxon>
    </lineage>
</organism>
<dbReference type="RefSeq" id="WP_126657408.1">
    <property type="nucleotide sequence ID" value="NZ_RYYR01000002.1"/>
</dbReference>
<comment type="caution">
    <text evidence="1">The sequence shown here is derived from an EMBL/GenBank/DDBJ whole genome shotgun (WGS) entry which is preliminary data.</text>
</comment>
<dbReference type="AlphaFoldDB" id="A0A432LFR1"/>
<protein>
    <submittedName>
        <fullName evidence="1">Uncharacterized protein</fullName>
    </submittedName>
</protein>
<dbReference type="EMBL" id="RYYR01000002">
    <property type="protein sequence ID" value="RUL56491.1"/>
    <property type="molecule type" value="Genomic_DNA"/>
</dbReference>
<dbReference type="Proteomes" id="UP000287910">
    <property type="component" value="Unassembled WGS sequence"/>
</dbReference>
<gene>
    <name evidence="1" type="ORF">EK386_02345</name>
</gene>
<accession>A0A432LFR1</accession>
<proteinExistence type="predicted"/>
<dbReference type="SUPFAM" id="SSF160713">
    <property type="entry name" value="YqaI-like"/>
    <property type="match status" value="1"/>
</dbReference>
<dbReference type="InterPro" id="IPR023118">
    <property type="entry name" value="YqaI_dom_sf"/>
</dbReference>
<name>A0A432LFR1_9BACI</name>
<reference evidence="1 2" key="1">
    <citation type="submission" date="2018-12" db="EMBL/GenBank/DDBJ databases">
        <title>Lysinibacillus antri sp. nov., isolated from a cave soil.</title>
        <authorList>
            <person name="Narsing Rao M.P."/>
            <person name="Zhang H."/>
            <person name="Dong Z.-Y."/>
            <person name="Niu X.-K."/>
            <person name="Zhang K."/>
            <person name="Fang B.-Z."/>
            <person name="Kang Y.-Q."/>
            <person name="Xiao M."/>
            <person name="Li W.-J."/>
        </authorList>
    </citation>
    <scope>NUCLEOTIDE SEQUENCE [LARGE SCALE GENOMIC DNA]</scope>
    <source>
        <strain evidence="1 2">SYSU K30002</strain>
    </source>
</reference>
<evidence type="ECO:0000313" key="2">
    <source>
        <dbReference type="Proteomes" id="UP000287910"/>
    </source>
</evidence>
<keyword evidence="2" id="KW-1185">Reference proteome</keyword>